<feature type="region of interest" description="Disordered" evidence="1">
    <location>
        <begin position="70"/>
        <end position="169"/>
    </location>
</feature>
<feature type="compositionally biased region" description="Low complexity" evidence="1">
    <location>
        <begin position="91"/>
        <end position="104"/>
    </location>
</feature>
<organism evidence="2 3">
    <name type="scientific">Podospora didyma</name>
    <dbReference type="NCBI Taxonomy" id="330526"/>
    <lineage>
        <taxon>Eukaryota</taxon>
        <taxon>Fungi</taxon>
        <taxon>Dikarya</taxon>
        <taxon>Ascomycota</taxon>
        <taxon>Pezizomycotina</taxon>
        <taxon>Sordariomycetes</taxon>
        <taxon>Sordariomycetidae</taxon>
        <taxon>Sordariales</taxon>
        <taxon>Podosporaceae</taxon>
        <taxon>Podospora</taxon>
    </lineage>
</organism>
<evidence type="ECO:0000313" key="3">
    <source>
        <dbReference type="Proteomes" id="UP001285441"/>
    </source>
</evidence>
<proteinExistence type="predicted"/>
<reference evidence="2" key="2">
    <citation type="submission" date="2023-06" db="EMBL/GenBank/DDBJ databases">
        <authorList>
            <consortium name="Lawrence Berkeley National Laboratory"/>
            <person name="Haridas S."/>
            <person name="Hensen N."/>
            <person name="Bonometti L."/>
            <person name="Westerberg I."/>
            <person name="Brannstrom I.O."/>
            <person name="Guillou S."/>
            <person name="Cros-Aarteil S."/>
            <person name="Calhoun S."/>
            <person name="Kuo A."/>
            <person name="Mondo S."/>
            <person name="Pangilinan J."/>
            <person name="Riley R."/>
            <person name="LaButti K."/>
            <person name="Andreopoulos B."/>
            <person name="Lipzen A."/>
            <person name="Chen C."/>
            <person name="Yanf M."/>
            <person name="Daum C."/>
            <person name="Ng V."/>
            <person name="Clum A."/>
            <person name="Steindorff A."/>
            <person name="Ohm R."/>
            <person name="Martin F."/>
            <person name="Silar P."/>
            <person name="Natvig D."/>
            <person name="Lalanne C."/>
            <person name="Gautier V."/>
            <person name="Ament-velasquez S.L."/>
            <person name="Kruys A."/>
            <person name="Hutchinson M.I."/>
            <person name="Powell A.J."/>
            <person name="Barry K."/>
            <person name="Miller A.N."/>
            <person name="Grigoriev I.V."/>
            <person name="Debuchy R."/>
            <person name="Gladieux P."/>
            <person name="Thoren M.H."/>
            <person name="Johannesson H."/>
        </authorList>
    </citation>
    <scope>NUCLEOTIDE SEQUENCE</scope>
    <source>
        <strain evidence="2">CBS 232.78</strain>
    </source>
</reference>
<comment type="caution">
    <text evidence="2">The sequence shown here is derived from an EMBL/GenBank/DDBJ whole genome shotgun (WGS) entry which is preliminary data.</text>
</comment>
<protein>
    <submittedName>
        <fullName evidence="2">Uncharacterized protein</fullName>
    </submittedName>
</protein>
<gene>
    <name evidence="2" type="ORF">B0H63DRAFT_536520</name>
</gene>
<feature type="compositionally biased region" description="Basic and acidic residues" evidence="1">
    <location>
        <begin position="234"/>
        <end position="244"/>
    </location>
</feature>
<dbReference type="Proteomes" id="UP001285441">
    <property type="component" value="Unassembled WGS sequence"/>
</dbReference>
<feature type="compositionally biased region" description="Low complexity" evidence="1">
    <location>
        <begin position="117"/>
        <end position="137"/>
    </location>
</feature>
<evidence type="ECO:0000313" key="2">
    <source>
        <dbReference type="EMBL" id="KAK3366467.1"/>
    </source>
</evidence>
<name>A0AAE0JYR9_9PEZI</name>
<accession>A0AAE0JYR9</accession>
<feature type="region of interest" description="Disordered" evidence="1">
    <location>
        <begin position="219"/>
        <end position="247"/>
    </location>
</feature>
<keyword evidence="3" id="KW-1185">Reference proteome</keyword>
<reference evidence="2" key="1">
    <citation type="journal article" date="2023" name="Mol. Phylogenet. Evol.">
        <title>Genome-scale phylogeny and comparative genomics of the fungal order Sordariales.</title>
        <authorList>
            <person name="Hensen N."/>
            <person name="Bonometti L."/>
            <person name="Westerberg I."/>
            <person name="Brannstrom I.O."/>
            <person name="Guillou S."/>
            <person name="Cros-Aarteil S."/>
            <person name="Calhoun S."/>
            <person name="Haridas S."/>
            <person name="Kuo A."/>
            <person name="Mondo S."/>
            <person name="Pangilinan J."/>
            <person name="Riley R."/>
            <person name="LaButti K."/>
            <person name="Andreopoulos B."/>
            <person name="Lipzen A."/>
            <person name="Chen C."/>
            <person name="Yan M."/>
            <person name="Daum C."/>
            <person name="Ng V."/>
            <person name="Clum A."/>
            <person name="Steindorff A."/>
            <person name="Ohm R.A."/>
            <person name="Martin F."/>
            <person name="Silar P."/>
            <person name="Natvig D.O."/>
            <person name="Lalanne C."/>
            <person name="Gautier V."/>
            <person name="Ament-Velasquez S.L."/>
            <person name="Kruys A."/>
            <person name="Hutchinson M.I."/>
            <person name="Powell A.J."/>
            <person name="Barry K."/>
            <person name="Miller A.N."/>
            <person name="Grigoriev I.V."/>
            <person name="Debuchy R."/>
            <person name="Gladieux P."/>
            <person name="Hiltunen Thoren M."/>
            <person name="Johannesson H."/>
        </authorList>
    </citation>
    <scope>NUCLEOTIDE SEQUENCE</scope>
    <source>
        <strain evidence="2">CBS 232.78</strain>
    </source>
</reference>
<dbReference type="EMBL" id="JAULSW010000012">
    <property type="protein sequence ID" value="KAK3366467.1"/>
    <property type="molecule type" value="Genomic_DNA"/>
</dbReference>
<evidence type="ECO:0000256" key="1">
    <source>
        <dbReference type="SAM" id="MobiDB-lite"/>
    </source>
</evidence>
<sequence length="514" mass="57130">MRNAQACDMNQHGQLIAAYEALMAKSRPSSTSLEPPLRSRNSCYKFRSARLYCAVDRSIFDAVGRGRMPYRGNYGNRPWQQPSPFRPDGWQQPAPQPQQAARQQSFEQRYGRPWLPPDQYNQMRQQQRAQAQGQAVPPARPAQPLIPENRRLPPLQSAPGFQSKQQQVPAFHLEESTSIRYQQPQSTPVADPEFPATAEWLNYPAAQFDFDNGDAIAQFSTSTPWPGAKKSSLRNREPADRDSPTTKQVSFANHTVAMPAQHDPMNLSNVLSESEIALPGNPARSLPGGRSPRRQWLDTHYPNHQVRYRAPPLTVRGIGQGVHESRDYTILDLNFRGTRLGGSEAIASFTREVTIVDDLRANMLLGAAVSTSISNKVSVFAGVADCHPDSILVRNDTNRAITIPNNHCIGHLASIDPDRQAYLIDQYDPEAAELAVQKPVIPEAESRFADAIPGVIDSAPKPVKHANGIAIFGLPLEQLKQLDALLTEFEDVFRDKGFAVSQPEESTRTRPKPS</sequence>
<feature type="compositionally biased region" description="Polar residues" evidence="1">
    <location>
        <begin position="159"/>
        <end position="168"/>
    </location>
</feature>
<dbReference type="AlphaFoldDB" id="A0AAE0JYR9"/>